<protein>
    <recommendedName>
        <fullName evidence="2">DUF5681 domain-containing protein</fullName>
    </recommendedName>
</protein>
<sequence>MPGAEAAEPGRTAPGRGYEVGYRKPPAASRFAKGRSGNPNGRPRKPKARRQRLSDAPSDGFLQEEAYRLITLLENGRTVELPAAQAVYRASIMLALKGNRLAQKQFLERLARIEEEHLRFKAERYADLKILKQKGEEALAEHRREGLPDPDLLPHPDDIVLDPESGEAFVDGPKSPEEKLHYDHLVLLRDHLLLWVARAEKTGKGFTVRHEGRTICGYLFCAQTYDAKLPRRCRWKEGEADALMRECLSLPRRELERRIASEFSRLKETTPRPSRLAQEVESRVEEMMRRRTKRRGNPPVPREDSQPLSPHA</sequence>
<dbReference type="InterPro" id="IPR043736">
    <property type="entry name" value="DUF5681"/>
</dbReference>
<dbReference type="Proteomes" id="UP000782312">
    <property type="component" value="Unassembled WGS sequence"/>
</dbReference>
<feature type="region of interest" description="Disordered" evidence="1">
    <location>
        <begin position="1"/>
        <end position="58"/>
    </location>
</feature>
<reference evidence="3" key="1">
    <citation type="submission" date="2020-07" db="EMBL/GenBank/DDBJ databases">
        <title>Huge and variable diversity of episymbiotic CPR bacteria and DPANN archaea in groundwater ecosystems.</title>
        <authorList>
            <person name="He C.Y."/>
            <person name="Keren R."/>
            <person name="Whittaker M."/>
            <person name="Farag I.F."/>
            <person name="Doudna J."/>
            <person name="Cate J.H.D."/>
            <person name="Banfield J.F."/>
        </authorList>
    </citation>
    <scope>NUCLEOTIDE SEQUENCE</scope>
    <source>
        <strain evidence="3">NC_groundwater_763_Ag_S-0.2um_68_21</strain>
    </source>
</reference>
<evidence type="ECO:0000256" key="1">
    <source>
        <dbReference type="SAM" id="MobiDB-lite"/>
    </source>
</evidence>
<name>A0A932I1L3_UNCTE</name>
<evidence type="ECO:0000313" key="4">
    <source>
        <dbReference type="Proteomes" id="UP000782312"/>
    </source>
</evidence>
<accession>A0A932I1L3</accession>
<dbReference type="EMBL" id="JACPUR010000041">
    <property type="protein sequence ID" value="MBI3129676.1"/>
    <property type="molecule type" value="Genomic_DNA"/>
</dbReference>
<gene>
    <name evidence="3" type="ORF">HYZ11_18875</name>
</gene>
<evidence type="ECO:0000259" key="2">
    <source>
        <dbReference type="Pfam" id="PF18932"/>
    </source>
</evidence>
<evidence type="ECO:0000313" key="3">
    <source>
        <dbReference type="EMBL" id="MBI3129676.1"/>
    </source>
</evidence>
<feature type="compositionally biased region" description="Basic and acidic residues" evidence="1">
    <location>
        <begin position="278"/>
        <end position="289"/>
    </location>
</feature>
<dbReference type="Pfam" id="PF18932">
    <property type="entry name" value="DUF5681"/>
    <property type="match status" value="1"/>
</dbReference>
<comment type="caution">
    <text evidence="3">The sequence shown here is derived from an EMBL/GenBank/DDBJ whole genome shotgun (WGS) entry which is preliminary data.</text>
</comment>
<feature type="compositionally biased region" description="Basic residues" evidence="1">
    <location>
        <begin position="42"/>
        <end position="51"/>
    </location>
</feature>
<dbReference type="AlphaFoldDB" id="A0A932I1L3"/>
<feature type="domain" description="DUF5681" evidence="2">
    <location>
        <begin position="28"/>
        <end position="113"/>
    </location>
</feature>
<proteinExistence type="predicted"/>
<organism evidence="3 4">
    <name type="scientific">Tectimicrobiota bacterium</name>
    <dbReference type="NCBI Taxonomy" id="2528274"/>
    <lineage>
        <taxon>Bacteria</taxon>
        <taxon>Pseudomonadati</taxon>
        <taxon>Nitrospinota/Tectimicrobiota group</taxon>
        <taxon>Candidatus Tectimicrobiota</taxon>
    </lineage>
</organism>
<feature type="region of interest" description="Disordered" evidence="1">
    <location>
        <begin position="266"/>
        <end position="312"/>
    </location>
</feature>